<keyword evidence="5 8" id="KW-0732">Signal</keyword>
<evidence type="ECO:0000313" key="9">
    <source>
        <dbReference type="EMBL" id="AVP97427.1"/>
    </source>
</evidence>
<dbReference type="AlphaFoldDB" id="A0A2P1PRE7"/>
<keyword evidence="7" id="KW-0998">Cell outer membrane</keyword>
<sequence>MNRLPLLLCITLFSPLALADSAVVGTGSVASCSTAAYNTAMLILTDGPQARGGTLTFNCGPQPHSIAMDRDWALTDGVLIDGGGRITLDGQNLHRFYQTFLLFEGQTSVTLKDITLIRGFANTDFGGAIYQHSGTSLTLDGVTIADSRATTSGGAIASETQTTLTIIDSQFLNNRAGFGGALAIRAATQISGSKFAGNRAEAGNAEGGAIQSYEQTLTTTTSIFEENISARDGGAIYKRDATLTLEDVSLLRNNAPTNGAGVYAHASTSVIGDRIKVIGNIGHGVHVEGGLTLRRASFLGNRNNAIGKSSLNIKSSPASLLVEKSVFANNDNGISIERDAEATGISGTLRLDNVTLHNNRFSSIGLLDFAGGVTLLIDQSSIVEPGCIPVAAFRGQVIYTSSIIFGGGISNCTNYGNPPLQFASGGNNLLGPGCPLGGGDSAVQALADLQLSDLAEQGGAVATLLPASTSPAIDRRNCVNVDARDLPRPIDGDQNGSSLCDIGAVERQVTETGSTLLSDSFE</sequence>
<dbReference type="InterPro" id="IPR059226">
    <property type="entry name" value="Choice_anch_Q_dom"/>
</dbReference>
<feature type="chain" id="PRO_5015117338" description="Right handed beta helix domain-containing protein" evidence="8">
    <location>
        <begin position="20"/>
        <end position="522"/>
    </location>
</feature>
<comment type="subcellular location">
    <subcellularLocation>
        <location evidence="1">Cell envelope</location>
    </subcellularLocation>
    <subcellularLocation>
        <location evidence="2">Cell outer membrane</location>
    </subcellularLocation>
    <subcellularLocation>
        <location evidence="3">Secreted</location>
    </subcellularLocation>
</comment>
<accession>A0A2P1PRE7</accession>
<evidence type="ECO:0000256" key="8">
    <source>
        <dbReference type="SAM" id="SignalP"/>
    </source>
</evidence>
<keyword evidence="10" id="KW-1185">Reference proteome</keyword>
<evidence type="ECO:0000256" key="2">
    <source>
        <dbReference type="ARBA" id="ARBA00004442"/>
    </source>
</evidence>
<dbReference type="InterPro" id="IPR011050">
    <property type="entry name" value="Pectin_lyase_fold/virulence"/>
</dbReference>
<dbReference type="Proteomes" id="UP000241074">
    <property type="component" value="Chromosome"/>
</dbReference>
<dbReference type="GO" id="GO:0009279">
    <property type="term" value="C:cell outer membrane"/>
    <property type="evidence" value="ECO:0007669"/>
    <property type="project" value="UniProtKB-SubCell"/>
</dbReference>
<dbReference type="PANTHER" id="PTHR11319:SF35">
    <property type="entry name" value="OUTER MEMBRANE PROTEIN PMPC-RELATED"/>
    <property type="match status" value="1"/>
</dbReference>
<evidence type="ECO:0000313" key="10">
    <source>
        <dbReference type="Proteomes" id="UP000241074"/>
    </source>
</evidence>
<evidence type="ECO:0000256" key="7">
    <source>
        <dbReference type="ARBA" id="ARBA00023237"/>
    </source>
</evidence>
<dbReference type="Pfam" id="PF02415">
    <property type="entry name" value="Chlam_PMP"/>
    <property type="match status" value="1"/>
</dbReference>
<gene>
    <name evidence="9" type="ORF">C7S18_09565</name>
</gene>
<evidence type="ECO:0000256" key="6">
    <source>
        <dbReference type="ARBA" id="ARBA00023136"/>
    </source>
</evidence>
<dbReference type="PROSITE" id="PS51257">
    <property type="entry name" value="PROKAR_LIPOPROTEIN"/>
    <property type="match status" value="1"/>
</dbReference>
<reference evidence="9 10" key="1">
    <citation type="submission" date="2018-03" db="EMBL/GenBank/DDBJ databases">
        <title>Ahniella affigens gen. nov., sp. nov., a gammaproteobacterium isolated from sandy soil near a stream.</title>
        <authorList>
            <person name="Ko Y."/>
            <person name="Kim J.-H."/>
        </authorList>
    </citation>
    <scope>NUCLEOTIDE SEQUENCE [LARGE SCALE GENOMIC DNA]</scope>
    <source>
        <strain evidence="9 10">D13</strain>
    </source>
</reference>
<dbReference type="NCBIfam" id="NF041518">
    <property type="entry name" value="choice_anch_Q"/>
    <property type="match status" value="1"/>
</dbReference>
<dbReference type="PANTHER" id="PTHR11319">
    <property type="entry name" value="G PROTEIN-COUPLED RECEPTOR-RELATED"/>
    <property type="match status" value="1"/>
</dbReference>
<dbReference type="EMBL" id="CP027860">
    <property type="protein sequence ID" value="AVP97427.1"/>
    <property type="molecule type" value="Genomic_DNA"/>
</dbReference>
<evidence type="ECO:0000256" key="5">
    <source>
        <dbReference type="ARBA" id="ARBA00022729"/>
    </source>
</evidence>
<name>A0A2P1PRE7_9GAMM</name>
<dbReference type="OrthoDB" id="5992203at2"/>
<organism evidence="9 10">
    <name type="scientific">Ahniella affigens</name>
    <dbReference type="NCBI Taxonomy" id="2021234"/>
    <lineage>
        <taxon>Bacteria</taxon>
        <taxon>Pseudomonadati</taxon>
        <taxon>Pseudomonadota</taxon>
        <taxon>Gammaproteobacteria</taxon>
        <taxon>Lysobacterales</taxon>
        <taxon>Rhodanobacteraceae</taxon>
        <taxon>Ahniella</taxon>
    </lineage>
</organism>
<dbReference type="RefSeq" id="WP_106891351.1">
    <property type="nucleotide sequence ID" value="NZ_CP027860.1"/>
</dbReference>
<dbReference type="Gene3D" id="2.160.20.10">
    <property type="entry name" value="Single-stranded right-handed beta-helix, Pectin lyase-like"/>
    <property type="match status" value="1"/>
</dbReference>
<reference evidence="9 10" key="2">
    <citation type="submission" date="2018-03" db="EMBL/GenBank/DDBJ databases">
        <authorList>
            <person name="Keele B.F."/>
        </authorList>
    </citation>
    <scope>NUCLEOTIDE SEQUENCE [LARGE SCALE GENOMIC DNA]</scope>
    <source>
        <strain evidence="9 10">D13</strain>
    </source>
</reference>
<evidence type="ECO:0008006" key="11">
    <source>
        <dbReference type="Google" id="ProtNLM"/>
    </source>
</evidence>
<keyword evidence="6" id="KW-0472">Membrane</keyword>
<evidence type="ECO:0000256" key="4">
    <source>
        <dbReference type="ARBA" id="ARBA00022525"/>
    </source>
</evidence>
<evidence type="ECO:0000256" key="3">
    <source>
        <dbReference type="ARBA" id="ARBA00004613"/>
    </source>
</evidence>
<keyword evidence="4" id="KW-0964">Secreted</keyword>
<dbReference type="InterPro" id="IPR003368">
    <property type="entry name" value="POMP_repeat"/>
</dbReference>
<dbReference type="GO" id="GO:0005576">
    <property type="term" value="C:extracellular region"/>
    <property type="evidence" value="ECO:0007669"/>
    <property type="project" value="UniProtKB-SubCell"/>
</dbReference>
<evidence type="ECO:0000256" key="1">
    <source>
        <dbReference type="ARBA" id="ARBA00004196"/>
    </source>
</evidence>
<dbReference type="KEGG" id="xba:C7S18_09565"/>
<protein>
    <recommendedName>
        <fullName evidence="11">Right handed beta helix domain-containing protein</fullName>
    </recommendedName>
</protein>
<dbReference type="SUPFAM" id="SSF51126">
    <property type="entry name" value="Pectin lyase-like"/>
    <property type="match status" value="2"/>
</dbReference>
<dbReference type="InterPro" id="IPR012334">
    <property type="entry name" value="Pectin_lyas_fold"/>
</dbReference>
<feature type="signal peptide" evidence="8">
    <location>
        <begin position="1"/>
        <end position="19"/>
    </location>
</feature>
<proteinExistence type="predicted"/>